<dbReference type="InterPro" id="IPR056150">
    <property type="entry name" value="WD40_CDC20-Fz"/>
</dbReference>
<gene>
    <name evidence="10" type="ORF">AMON00008_LOCUS25480</name>
</gene>
<dbReference type="EMBL" id="HBNR01036980">
    <property type="protein sequence ID" value="CAE4593553.1"/>
    <property type="molecule type" value="Transcribed_RNA"/>
</dbReference>
<evidence type="ECO:0000256" key="1">
    <source>
        <dbReference type="ARBA" id="ARBA00006445"/>
    </source>
</evidence>
<dbReference type="GO" id="GO:0031145">
    <property type="term" value="P:anaphase-promoting complex-dependent catabolic process"/>
    <property type="evidence" value="ECO:0007669"/>
    <property type="project" value="TreeGrafter"/>
</dbReference>
<evidence type="ECO:0000256" key="8">
    <source>
        <dbReference type="SAM" id="MobiDB-lite"/>
    </source>
</evidence>
<dbReference type="GO" id="GO:0010997">
    <property type="term" value="F:anaphase-promoting complex binding"/>
    <property type="evidence" value="ECO:0007669"/>
    <property type="project" value="InterPro"/>
</dbReference>
<feature type="domain" description="CDC20/Fizzy WD40" evidence="9">
    <location>
        <begin position="141"/>
        <end position="430"/>
    </location>
</feature>
<dbReference type="Pfam" id="PF24807">
    <property type="entry name" value="WD40_CDC20-Fz"/>
    <property type="match status" value="1"/>
</dbReference>
<evidence type="ECO:0000313" key="10">
    <source>
        <dbReference type="EMBL" id="CAE4593553.1"/>
    </source>
</evidence>
<dbReference type="InterPro" id="IPR015943">
    <property type="entry name" value="WD40/YVTN_repeat-like_dom_sf"/>
</dbReference>
<keyword evidence="2 7" id="KW-0853">WD repeat</keyword>
<dbReference type="GO" id="GO:0005680">
    <property type="term" value="C:anaphase-promoting complex"/>
    <property type="evidence" value="ECO:0007669"/>
    <property type="project" value="TreeGrafter"/>
</dbReference>
<dbReference type="GO" id="GO:1905786">
    <property type="term" value="P:positive regulation of anaphase-promoting complex-dependent catabolic process"/>
    <property type="evidence" value="ECO:0007669"/>
    <property type="project" value="TreeGrafter"/>
</dbReference>
<keyword evidence="3" id="KW-0132">Cell division</keyword>
<dbReference type="InterPro" id="IPR033010">
    <property type="entry name" value="Cdc20/Fizzy"/>
</dbReference>
<dbReference type="PANTHER" id="PTHR19918">
    <property type="entry name" value="CELL DIVISION CYCLE 20 CDC20 FIZZY -RELATED"/>
    <property type="match status" value="1"/>
</dbReference>
<dbReference type="SMART" id="SM00320">
    <property type="entry name" value="WD40"/>
    <property type="match status" value="5"/>
</dbReference>
<evidence type="ECO:0000256" key="4">
    <source>
        <dbReference type="ARBA" id="ARBA00022737"/>
    </source>
</evidence>
<accession>A0A7S4QVS3</accession>
<dbReference type="PANTHER" id="PTHR19918:SF8">
    <property type="entry name" value="FI02843P"/>
    <property type="match status" value="1"/>
</dbReference>
<dbReference type="PROSITE" id="PS50294">
    <property type="entry name" value="WD_REPEATS_REGION"/>
    <property type="match status" value="1"/>
</dbReference>
<dbReference type="SUPFAM" id="SSF50978">
    <property type="entry name" value="WD40 repeat-like"/>
    <property type="match status" value="1"/>
</dbReference>
<evidence type="ECO:0000256" key="7">
    <source>
        <dbReference type="PROSITE-ProRule" id="PRU00221"/>
    </source>
</evidence>
<dbReference type="PROSITE" id="PS50082">
    <property type="entry name" value="WD_REPEATS_2"/>
    <property type="match status" value="2"/>
</dbReference>
<dbReference type="AlphaFoldDB" id="A0A7S4QVS3"/>
<feature type="region of interest" description="Disordered" evidence="8">
    <location>
        <begin position="440"/>
        <end position="459"/>
    </location>
</feature>
<keyword evidence="5" id="KW-0498">Mitosis</keyword>
<comment type="similarity">
    <text evidence="1">Belongs to the WD repeat CDC20/Fizzy family.</text>
</comment>
<dbReference type="Gene3D" id="2.130.10.10">
    <property type="entry name" value="YVTN repeat-like/Quinoprotein amine dehydrogenase"/>
    <property type="match status" value="1"/>
</dbReference>
<evidence type="ECO:0000259" key="9">
    <source>
        <dbReference type="Pfam" id="PF24807"/>
    </source>
</evidence>
<dbReference type="InterPro" id="IPR036322">
    <property type="entry name" value="WD40_repeat_dom_sf"/>
</dbReference>
<evidence type="ECO:0000256" key="6">
    <source>
        <dbReference type="ARBA" id="ARBA00023306"/>
    </source>
</evidence>
<feature type="repeat" description="WD" evidence="7">
    <location>
        <begin position="399"/>
        <end position="432"/>
    </location>
</feature>
<evidence type="ECO:0000256" key="3">
    <source>
        <dbReference type="ARBA" id="ARBA00022618"/>
    </source>
</evidence>
<protein>
    <recommendedName>
        <fullName evidence="9">CDC20/Fizzy WD40 domain-containing protein</fullName>
    </recommendedName>
</protein>
<dbReference type="GO" id="GO:0051301">
    <property type="term" value="P:cell division"/>
    <property type="evidence" value="ECO:0007669"/>
    <property type="project" value="UniProtKB-KW"/>
</dbReference>
<organism evidence="10">
    <name type="scientific">Alexandrium monilatum</name>
    <dbReference type="NCBI Taxonomy" id="311494"/>
    <lineage>
        <taxon>Eukaryota</taxon>
        <taxon>Sar</taxon>
        <taxon>Alveolata</taxon>
        <taxon>Dinophyceae</taxon>
        <taxon>Gonyaulacales</taxon>
        <taxon>Pyrocystaceae</taxon>
        <taxon>Alexandrium</taxon>
    </lineage>
</organism>
<feature type="repeat" description="WD" evidence="7">
    <location>
        <begin position="269"/>
        <end position="300"/>
    </location>
</feature>
<dbReference type="GO" id="GO:1990757">
    <property type="term" value="F:ubiquitin ligase activator activity"/>
    <property type="evidence" value="ECO:0007669"/>
    <property type="project" value="TreeGrafter"/>
</dbReference>
<evidence type="ECO:0000256" key="2">
    <source>
        <dbReference type="ARBA" id="ARBA00022574"/>
    </source>
</evidence>
<evidence type="ECO:0000256" key="5">
    <source>
        <dbReference type="ARBA" id="ARBA00022776"/>
    </source>
</evidence>
<sequence length="459" mass="48422">MAGGAAPMDLQLDDGRCSPDICMSDRLVPSRGTCGGLGKFKLEGDENWAPRNEYHEVLSKNVLGAGALADARVLCYSHRPHRQDPVQSLLRVLPLGAGGTSGAGGLVEGRGGGFRGAVGGGGGARPRPGHRALPPGAAKVLDAPGLVDDFYSHPVDWSARDAVGVALSEAVFLFDVPSGRAERLLALPAGNATALRWTGEGLHLGVGTSTGEVQLWDACVQRQLRSLRGHGGRIGALAWHEHVLSSGSADAEVHHHDVRVREHLVGRLAGAHADFVCGLDYSAEGALASGGNDNAVCVWESPAARRPLRVLPEHRAAVKALRWCPWQRHVLATGGGSADRQVCLWNASSGRLLASADAGSQVTGVVWGLEERELLTAHGYSRNQLSLWRYPSLARAGDLEGHSGRLLGLAQSPDGSLVCSSSADETLRFWRVFSPRAGEKRRGEHAAATPGASLLRTIR</sequence>
<keyword evidence="6" id="KW-0131">Cell cycle</keyword>
<reference evidence="10" key="1">
    <citation type="submission" date="2021-01" db="EMBL/GenBank/DDBJ databases">
        <authorList>
            <person name="Corre E."/>
            <person name="Pelletier E."/>
            <person name="Niang G."/>
            <person name="Scheremetjew M."/>
            <person name="Finn R."/>
            <person name="Kale V."/>
            <person name="Holt S."/>
            <person name="Cochrane G."/>
            <person name="Meng A."/>
            <person name="Brown T."/>
            <person name="Cohen L."/>
        </authorList>
    </citation>
    <scope>NUCLEOTIDE SEQUENCE</scope>
    <source>
        <strain evidence="10">CCMP3105</strain>
    </source>
</reference>
<dbReference type="InterPro" id="IPR001680">
    <property type="entry name" value="WD40_rpt"/>
</dbReference>
<keyword evidence="4" id="KW-0677">Repeat</keyword>
<proteinExistence type="inferred from homology"/>
<name>A0A7S4QVS3_9DINO</name>